<dbReference type="HOGENOM" id="CLU_197449_0_0_9"/>
<dbReference type="BioCyc" id="JESP1508404:G14D9-11090-MONOMER"/>
<name>A0A0B5AR69_9BACL</name>
<dbReference type="KEGG" id="jeo:JMA_18350"/>
<dbReference type="RefSeq" id="WP_039813488.1">
    <property type="nucleotide sequence ID" value="NZ_CP085252.1"/>
</dbReference>
<dbReference type="InterPro" id="IPR025916">
    <property type="entry name" value="YdjO"/>
</dbReference>
<evidence type="ECO:0008006" key="3">
    <source>
        <dbReference type="Google" id="ProtNLM"/>
    </source>
</evidence>
<proteinExistence type="predicted"/>
<protein>
    <recommendedName>
        <fullName evidence="3">Cold-shock protein</fullName>
    </recommendedName>
</protein>
<keyword evidence="2" id="KW-1185">Reference proteome</keyword>
<organism evidence="1 2">
    <name type="scientific">Jeotgalibacillus malaysiensis</name>
    <dbReference type="NCBI Taxonomy" id="1508404"/>
    <lineage>
        <taxon>Bacteria</taxon>
        <taxon>Bacillati</taxon>
        <taxon>Bacillota</taxon>
        <taxon>Bacilli</taxon>
        <taxon>Bacillales</taxon>
        <taxon>Caryophanaceae</taxon>
        <taxon>Jeotgalibacillus</taxon>
    </lineage>
</organism>
<sequence>MFQRKPTEEIQKEQTDVWECSADGCNVWMRDNFSVKGQENQQCPICGSDMVKGSRNIEVVPNPQNF</sequence>
<gene>
    <name evidence="1" type="ORF">JMA_18350</name>
</gene>
<dbReference type="EMBL" id="CP009416">
    <property type="protein sequence ID" value="AJD91152.1"/>
    <property type="molecule type" value="Genomic_DNA"/>
</dbReference>
<dbReference type="Pfam" id="PF14169">
    <property type="entry name" value="YdjO"/>
    <property type="match status" value="1"/>
</dbReference>
<accession>A0A0B5AR69</accession>
<dbReference type="Proteomes" id="UP000031449">
    <property type="component" value="Chromosome"/>
</dbReference>
<evidence type="ECO:0000313" key="1">
    <source>
        <dbReference type="EMBL" id="AJD91152.1"/>
    </source>
</evidence>
<dbReference type="OrthoDB" id="1955171at2"/>
<dbReference type="STRING" id="1508404.JMA_18350"/>
<evidence type="ECO:0000313" key="2">
    <source>
        <dbReference type="Proteomes" id="UP000031449"/>
    </source>
</evidence>
<reference evidence="1 2" key="1">
    <citation type="submission" date="2014-08" db="EMBL/GenBank/DDBJ databases">
        <title>Complete genome of a marine bacteria Jeotgalibacillus malaysiensis.</title>
        <authorList>
            <person name="Yaakop A.S."/>
            <person name="Chan K.-G."/>
            <person name="Goh K.M."/>
        </authorList>
    </citation>
    <scope>NUCLEOTIDE SEQUENCE [LARGE SCALE GENOMIC DNA]</scope>
    <source>
        <strain evidence="1 2">D5</strain>
    </source>
</reference>
<dbReference type="AlphaFoldDB" id="A0A0B5AR69"/>